<dbReference type="Proteomes" id="UP001228905">
    <property type="component" value="Unassembled WGS sequence"/>
</dbReference>
<evidence type="ECO:0000313" key="2">
    <source>
        <dbReference type="EMBL" id="MDQ0466964.1"/>
    </source>
</evidence>
<organism evidence="2 3">
    <name type="scientific">Caulobacter ginsengisoli</name>
    <dbReference type="NCBI Taxonomy" id="400775"/>
    <lineage>
        <taxon>Bacteria</taxon>
        <taxon>Pseudomonadati</taxon>
        <taxon>Pseudomonadota</taxon>
        <taxon>Alphaproteobacteria</taxon>
        <taxon>Caulobacterales</taxon>
        <taxon>Caulobacteraceae</taxon>
        <taxon>Caulobacter</taxon>
    </lineage>
</organism>
<dbReference type="InterPro" id="IPR027417">
    <property type="entry name" value="P-loop_NTPase"/>
</dbReference>
<dbReference type="RefSeq" id="WP_307353230.1">
    <property type="nucleotide sequence ID" value="NZ_JAUSVS010000017.1"/>
</dbReference>
<evidence type="ECO:0000313" key="3">
    <source>
        <dbReference type="Proteomes" id="UP001228905"/>
    </source>
</evidence>
<accession>A0ABU0J0Y4</accession>
<reference evidence="2 3" key="1">
    <citation type="submission" date="2023-07" db="EMBL/GenBank/DDBJ databases">
        <title>Genomic Encyclopedia of Type Strains, Phase IV (KMG-IV): sequencing the most valuable type-strain genomes for metagenomic binning, comparative biology and taxonomic classification.</title>
        <authorList>
            <person name="Goeker M."/>
        </authorList>
    </citation>
    <scope>NUCLEOTIDE SEQUENCE [LARGE SCALE GENOMIC DNA]</scope>
    <source>
        <strain evidence="2 3">DSM 18695</strain>
    </source>
</reference>
<dbReference type="SUPFAM" id="SSF52540">
    <property type="entry name" value="P-loop containing nucleoside triphosphate hydrolases"/>
    <property type="match status" value="1"/>
</dbReference>
<dbReference type="Pfam" id="PF00685">
    <property type="entry name" value="Sulfotransfer_1"/>
    <property type="match status" value="1"/>
</dbReference>
<dbReference type="EMBL" id="JAUSVS010000017">
    <property type="protein sequence ID" value="MDQ0466964.1"/>
    <property type="molecule type" value="Genomic_DNA"/>
</dbReference>
<gene>
    <name evidence="2" type="ORF">QO010_004761</name>
</gene>
<protein>
    <recommendedName>
        <fullName evidence="1">Sulfotransferase domain-containing protein</fullName>
    </recommendedName>
</protein>
<dbReference type="InterPro" id="IPR000863">
    <property type="entry name" value="Sulfotransferase_dom"/>
</dbReference>
<dbReference type="Gene3D" id="3.40.50.300">
    <property type="entry name" value="P-loop containing nucleotide triphosphate hydrolases"/>
    <property type="match status" value="1"/>
</dbReference>
<feature type="domain" description="Sulfotransferase" evidence="1">
    <location>
        <begin position="39"/>
        <end position="217"/>
    </location>
</feature>
<name>A0ABU0J0Y4_9CAUL</name>
<keyword evidence="3" id="KW-1185">Reference proteome</keyword>
<evidence type="ECO:0000259" key="1">
    <source>
        <dbReference type="Pfam" id="PF00685"/>
    </source>
</evidence>
<comment type="caution">
    <text evidence="2">The sequence shown here is derived from an EMBL/GenBank/DDBJ whole genome shotgun (WGS) entry which is preliminary data.</text>
</comment>
<sequence length="285" mass="32441">MAQPPILSAEQADAAFRAHCLERDSTNLGLLRYRDYQGFLVTGQHSGTHWIKWMLSHALAHKYDVPPPRYYNNASSNDLIGHPKHPRQYPNLPRIASTHTIPPCAFQWGWVRGMLPLPPYVVVVRNIPDVLISNYEKWRGARYDVDFSTYVAGDPTSKAYVCDVWWYVHFLNRWGEVARRWPNETLVLKYEDFRDDPLTNLTRIDRQFGLNLGEASLAAGIAAGSKDIMAAHQDPSVEERAVRPEGQGEAAFSEADKALLQGILDRNLKHDFGYGYFDKPRGFQG</sequence>
<proteinExistence type="predicted"/>